<dbReference type="Gene3D" id="3.90.1530.30">
    <property type="match status" value="1"/>
</dbReference>
<dbReference type="NCBIfam" id="TIGR00180">
    <property type="entry name" value="parB_part"/>
    <property type="match status" value="1"/>
</dbReference>
<organism evidence="3 4">
    <name type="scientific">Adlercreutzia equolifaciens subsp. celatus</name>
    <dbReference type="NCBI Taxonomy" id="394340"/>
    <lineage>
        <taxon>Bacteria</taxon>
        <taxon>Bacillati</taxon>
        <taxon>Actinomycetota</taxon>
        <taxon>Coriobacteriia</taxon>
        <taxon>Eggerthellales</taxon>
        <taxon>Eggerthellaceae</taxon>
        <taxon>Adlercreutzia</taxon>
    </lineage>
</organism>
<dbReference type="PANTHER" id="PTHR33375">
    <property type="entry name" value="CHROMOSOME-PARTITIONING PROTEIN PARB-RELATED"/>
    <property type="match status" value="1"/>
</dbReference>
<dbReference type="RefSeq" id="WP_114548277.1">
    <property type="nucleotide sequence ID" value="NZ_CAKXPL010000004.1"/>
</dbReference>
<dbReference type="AlphaFoldDB" id="A0A369P750"/>
<dbReference type="InterPro" id="IPR050336">
    <property type="entry name" value="Chromosome_partition/occlusion"/>
</dbReference>
<dbReference type="InterPro" id="IPR036086">
    <property type="entry name" value="ParB/Sulfiredoxin_sf"/>
</dbReference>
<dbReference type="InterPro" id="IPR003115">
    <property type="entry name" value="ParB_N"/>
</dbReference>
<evidence type="ECO:0000313" key="4">
    <source>
        <dbReference type="Proteomes" id="UP000253805"/>
    </source>
</evidence>
<accession>A0A369P750</accession>
<dbReference type="Proteomes" id="UP000253805">
    <property type="component" value="Unassembled WGS sequence"/>
</dbReference>
<evidence type="ECO:0000313" key="3">
    <source>
        <dbReference type="EMBL" id="RDC47077.1"/>
    </source>
</evidence>
<feature type="domain" description="ParB-like N-terminal" evidence="2">
    <location>
        <begin position="32"/>
        <end position="122"/>
    </location>
</feature>
<dbReference type="SUPFAM" id="SSF110849">
    <property type="entry name" value="ParB/Sulfiredoxin"/>
    <property type="match status" value="1"/>
</dbReference>
<dbReference type="EMBL" id="PPUT01000001">
    <property type="protein sequence ID" value="RDC47077.1"/>
    <property type="molecule type" value="Genomic_DNA"/>
</dbReference>
<proteinExistence type="inferred from homology"/>
<sequence>MARKRALIELPTVDDLFTSQSERDNATLEGVTEIQLALIDPFPGHPFQVKDDEEMERLAESIAENGVLVPLTVRASGAERYELVSGHRRKRAAELAGLASVPCIVRDMGDDEAVIAMVDSNLQREAILPSERAFAYSMRLEAMKRQGQRTDLTCAQLAHKSDGRRSRDILAEELGVSKDKVQRFIRLTHLIPELLALVDEGRMKMLPAVEVSYLSREEQTWLYDAMGAQACTPSHAQGVKMKRYSKEGSLTGALVRSIMEEEKPNQVEQFKIPRKSIARFFRPSATKDEIESRIVRALELLEQAEARRGRQGGA</sequence>
<dbReference type="Pfam" id="PF02195">
    <property type="entry name" value="ParB_N"/>
    <property type="match status" value="1"/>
</dbReference>
<dbReference type="GO" id="GO:0005694">
    <property type="term" value="C:chromosome"/>
    <property type="evidence" value="ECO:0007669"/>
    <property type="project" value="TreeGrafter"/>
</dbReference>
<comment type="similarity">
    <text evidence="1">Belongs to the ParB family.</text>
</comment>
<name>A0A369P750_9ACTN</name>
<evidence type="ECO:0000256" key="1">
    <source>
        <dbReference type="ARBA" id="ARBA00006295"/>
    </source>
</evidence>
<gene>
    <name evidence="3" type="ORF">C1850_01130</name>
</gene>
<dbReference type="GO" id="GO:0003677">
    <property type="term" value="F:DNA binding"/>
    <property type="evidence" value="ECO:0007669"/>
    <property type="project" value="InterPro"/>
</dbReference>
<dbReference type="CDD" id="cd16407">
    <property type="entry name" value="ParB_N_like"/>
    <property type="match status" value="1"/>
</dbReference>
<dbReference type="SMART" id="SM00470">
    <property type="entry name" value="ParB"/>
    <property type="match status" value="1"/>
</dbReference>
<comment type="caution">
    <text evidence="3">The sequence shown here is derived from an EMBL/GenBank/DDBJ whole genome shotgun (WGS) entry which is preliminary data.</text>
</comment>
<protein>
    <submittedName>
        <fullName evidence="3">Chromosome partitioning protein ParB</fullName>
    </submittedName>
</protein>
<evidence type="ECO:0000259" key="2">
    <source>
        <dbReference type="SMART" id="SM00470"/>
    </source>
</evidence>
<reference evidence="3 4" key="1">
    <citation type="journal article" date="2018" name="Elife">
        <title>Discovery and characterization of a prevalent human gut bacterial enzyme sufficient for the inactivation of a family of plant toxins.</title>
        <authorList>
            <person name="Koppel N."/>
            <person name="Bisanz J.E."/>
            <person name="Pandelia M.E."/>
            <person name="Turnbaugh P.J."/>
            <person name="Balskus E.P."/>
        </authorList>
    </citation>
    <scope>NUCLEOTIDE SEQUENCE [LARGE SCALE GENOMIC DNA]</scope>
    <source>
        <strain evidence="3 4">OB21 GAM 11</strain>
    </source>
</reference>
<dbReference type="PANTHER" id="PTHR33375:SF1">
    <property type="entry name" value="CHROMOSOME-PARTITIONING PROTEIN PARB-RELATED"/>
    <property type="match status" value="1"/>
</dbReference>
<dbReference type="InterPro" id="IPR004437">
    <property type="entry name" value="ParB/RepB/Spo0J"/>
</dbReference>
<dbReference type="SUPFAM" id="SSF109709">
    <property type="entry name" value="KorB DNA-binding domain-like"/>
    <property type="match status" value="1"/>
</dbReference>
<dbReference type="GO" id="GO:0007059">
    <property type="term" value="P:chromosome segregation"/>
    <property type="evidence" value="ECO:0007669"/>
    <property type="project" value="TreeGrafter"/>
</dbReference>
<dbReference type="Gene3D" id="1.10.10.2830">
    <property type="match status" value="1"/>
</dbReference>